<dbReference type="PANTHER" id="PTHR10434:SF11">
    <property type="entry name" value="1-ACYL-SN-GLYCEROL-3-PHOSPHATE ACYLTRANSFERASE"/>
    <property type="match status" value="1"/>
</dbReference>
<keyword evidence="2" id="KW-0808">Transferase</keyword>
<sequence>MFRTLLMVSVFIVLGVPAAIVGIPYSLIVGNTHRMYIWGTAIVRLGLRAAGVRVRIVGLEHVPQGRGVIYLSNHVSNLDPPINIANVPGETSFFLKKSLMNIPLLGTAMKMGKFIPVARARSIEDAKRATELAGEALRSGHHISIYPEGTRSRDGKLLPFKKGAFYLSEATGAPLVPIIMRGTQELWPKGQTWLKPGNVTMEFLPAIYPEQFATRDELMSAARSIMEAAL</sequence>
<gene>
    <name evidence="5" type="ORF">ACFQBQ_17000</name>
</gene>
<reference evidence="6" key="1">
    <citation type="journal article" date="2019" name="Int. J. Syst. Evol. Microbiol.">
        <title>The Global Catalogue of Microorganisms (GCM) 10K type strain sequencing project: providing services to taxonomists for standard genome sequencing and annotation.</title>
        <authorList>
            <consortium name="The Broad Institute Genomics Platform"/>
            <consortium name="The Broad Institute Genome Sequencing Center for Infectious Disease"/>
            <person name="Wu L."/>
            <person name="Ma J."/>
        </authorList>
    </citation>
    <scope>NUCLEOTIDE SEQUENCE [LARGE SCALE GENOMIC DNA]</scope>
    <source>
        <strain evidence="6">CGMCC 1.16026</strain>
    </source>
</reference>
<proteinExistence type="predicted"/>
<organism evidence="5 6">
    <name type="scientific">Granulicella cerasi</name>
    <dbReference type="NCBI Taxonomy" id="741063"/>
    <lineage>
        <taxon>Bacteria</taxon>
        <taxon>Pseudomonadati</taxon>
        <taxon>Acidobacteriota</taxon>
        <taxon>Terriglobia</taxon>
        <taxon>Terriglobales</taxon>
        <taxon>Acidobacteriaceae</taxon>
        <taxon>Granulicella</taxon>
    </lineage>
</organism>
<dbReference type="Proteomes" id="UP001596391">
    <property type="component" value="Unassembled WGS sequence"/>
</dbReference>
<evidence type="ECO:0000313" key="6">
    <source>
        <dbReference type="Proteomes" id="UP001596391"/>
    </source>
</evidence>
<evidence type="ECO:0000256" key="3">
    <source>
        <dbReference type="ARBA" id="ARBA00023315"/>
    </source>
</evidence>
<dbReference type="EMBL" id="JBHSWI010000001">
    <property type="protein sequence ID" value="MFC6647236.1"/>
    <property type="molecule type" value="Genomic_DNA"/>
</dbReference>
<dbReference type="InterPro" id="IPR002123">
    <property type="entry name" value="Plipid/glycerol_acylTrfase"/>
</dbReference>
<keyword evidence="3 5" id="KW-0012">Acyltransferase</keyword>
<dbReference type="PANTHER" id="PTHR10434">
    <property type="entry name" value="1-ACYL-SN-GLYCEROL-3-PHOSPHATE ACYLTRANSFERASE"/>
    <property type="match status" value="1"/>
</dbReference>
<dbReference type="RefSeq" id="WP_263370854.1">
    <property type="nucleotide sequence ID" value="NZ_JAGSYD010000002.1"/>
</dbReference>
<evidence type="ECO:0000259" key="4">
    <source>
        <dbReference type="SMART" id="SM00563"/>
    </source>
</evidence>
<comment type="caution">
    <text evidence="5">The sequence shown here is derived from an EMBL/GenBank/DDBJ whole genome shotgun (WGS) entry which is preliminary data.</text>
</comment>
<dbReference type="GO" id="GO:0016746">
    <property type="term" value="F:acyltransferase activity"/>
    <property type="evidence" value="ECO:0007669"/>
    <property type="project" value="UniProtKB-KW"/>
</dbReference>
<protein>
    <submittedName>
        <fullName evidence="5">Lysophospholipid acyltransferase family protein</fullName>
    </submittedName>
</protein>
<comment type="pathway">
    <text evidence="1">Lipid metabolism.</text>
</comment>
<dbReference type="SUPFAM" id="SSF69593">
    <property type="entry name" value="Glycerol-3-phosphate (1)-acyltransferase"/>
    <property type="match status" value="1"/>
</dbReference>
<evidence type="ECO:0000256" key="2">
    <source>
        <dbReference type="ARBA" id="ARBA00022679"/>
    </source>
</evidence>
<accession>A0ABW1ZCL9</accession>
<dbReference type="Pfam" id="PF01553">
    <property type="entry name" value="Acyltransferase"/>
    <property type="match status" value="1"/>
</dbReference>
<keyword evidence="6" id="KW-1185">Reference proteome</keyword>
<dbReference type="CDD" id="cd07989">
    <property type="entry name" value="LPLAT_AGPAT-like"/>
    <property type="match status" value="1"/>
</dbReference>
<evidence type="ECO:0000256" key="1">
    <source>
        <dbReference type="ARBA" id="ARBA00005189"/>
    </source>
</evidence>
<evidence type="ECO:0000313" key="5">
    <source>
        <dbReference type="EMBL" id="MFC6647236.1"/>
    </source>
</evidence>
<name>A0ABW1ZCL9_9BACT</name>
<feature type="domain" description="Phospholipid/glycerol acyltransferase" evidence="4">
    <location>
        <begin position="68"/>
        <end position="183"/>
    </location>
</feature>
<dbReference type="SMART" id="SM00563">
    <property type="entry name" value="PlsC"/>
    <property type="match status" value="1"/>
</dbReference>